<proteinExistence type="predicted"/>
<name>A0A0D6ZC39_9BACI</name>
<dbReference type="OrthoDB" id="9776731at2"/>
<keyword evidence="3" id="KW-1185">Reference proteome</keyword>
<dbReference type="RefSeq" id="WP_044391201.1">
    <property type="nucleotide sequence ID" value="NZ_JXIQ01000019.1"/>
</dbReference>
<dbReference type="GO" id="GO:0016787">
    <property type="term" value="F:hydrolase activity"/>
    <property type="evidence" value="ECO:0007669"/>
    <property type="project" value="InterPro"/>
</dbReference>
<evidence type="ECO:0000256" key="1">
    <source>
        <dbReference type="SAM" id="MobiDB-lite"/>
    </source>
</evidence>
<dbReference type="Proteomes" id="UP000032512">
    <property type="component" value="Unassembled WGS sequence"/>
</dbReference>
<reference evidence="2 3" key="1">
    <citation type="submission" date="2015-01" db="EMBL/GenBank/DDBJ databases">
        <title>Draft genome sequences of the supercritical CO2 tolerant bacteria Bacillus subterraneus MITOT1 and Bacillus cereus MIT0214.</title>
        <authorList>
            <person name="Peet K.C."/>
            <person name="Thompson J.R."/>
        </authorList>
    </citation>
    <scope>NUCLEOTIDE SEQUENCE [LARGE SCALE GENOMIC DNA]</scope>
    <source>
        <strain evidence="2 3">MITOT1</strain>
    </source>
</reference>
<feature type="compositionally biased region" description="Basic and acidic residues" evidence="1">
    <location>
        <begin position="1"/>
        <end position="15"/>
    </location>
</feature>
<dbReference type="InterPro" id="IPR017439">
    <property type="entry name" value="Amidohydrolase"/>
</dbReference>
<gene>
    <name evidence="2" type="ORF">UB32_03365</name>
</gene>
<dbReference type="AlphaFoldDB" id="A0A0D6ZC39"/>
<protein>
    <recommendedName>
        <fullName evidence="4">Amidohydrolase</fullName>
    </recommendedName>
</protein>
<dbReference type="PATRIC" id="fig|285983.3.peg.2612"/>
<dbReference type="EMBL" id="JXIQ01000019">
    <property type="protein sequence ID" value="KIY23369.1"/>
    <property type="molecule type" value="Genomic_DNA"/>
</dbReference>
<dbReference type="Gene3D" id="3.40.630.10">
    <property type="entry name" value="Zn peptidases"/>
    <property type="match status" value="1"/>
</dbReference>
<organism evidence="2 3">
    <name type="scientific">Mesobacillus subterraneus</name>
    <dbReference type="NCBI Taxonomy" id="285983"/>
    <lineage>
        <taxon>Bacteria</taxon>
        <taxon>Bacillati</taxon>
        <taxon>Bacillota</taxon>
        <taxon>Bacilli</taxon>
        <taxon>Bacillales</taxon>
        <taxon>Bacillaceae</taxon>
        <taxon>Mesobacillus</taxon>
    </lineage>
</organism>
<evidence type="ECO:0000313" key="2">
    <source>
        <dbReference type="EMBL" id="KIY23369.1"/>
    </source>
</evidence>
<sequence length="99" mass="11085">MKQAVEDLRYLHQHPELSGQENETSNYIRERLETLGIKILSFQPPSVAGDVNRKTGEKTLALRADMDTLPMKGGQTVSYLSKNPVNRLENGLNVVKAFS</sequence>
<dbReference type="PANTHER" id="PTHR11014:SF63">
    <property type="entry name" value="METALLOPEPTIDASE, PUTATIVE (AFU_ORTHOLOGUE AFUA_6G09600)-RELATED"/>
    <property type="match status" value="1"/>
</dbReference>
<dbReference type="SUPFAM" id="SSF53187">
    <property type="entry name" value="Zn-dependent exopeptidases"/>
    <property type="match status" value="1"/>
</dbReference>
<feature type="region of interest" description="Disordered" evidence="1">
    <location>
        <begin position="1"/>
        <end position="24"/>
    </location>
</feature>
<dbReference type="PANTHER" id="PTHR11014">
    <property type="entry name" value="PEPTIDASE M20 FAMILY MEMBER"/>
    <property type="match status" value="1"/>
</dbReference>
<evidence type="ECO:0008006" key="4">
    <source>
        <dbReference type="Google" id="ProtNLM"/>
    </source>
</evidence>
<evidence type="ECO:0000313" key="3">
    <source>
        <dbReference type="Proteomes" id="UP000032512"/>
    </source>
</evidence>
<comment type="caution">
    <text evidence="2">The sequence shown here is derived from an EMBL/GenBank/DDBJ whole genome shotgun (WGS) entry which is preliminary data.</text>
</comment>
<accession>A0A0D6ZC39</accession>